<feature type="compositionally biased region" description="Basic residues" evidence="1">
    <location>
        <begin position="320"/>
        <end position="338"/>
    </location>
</feature>
<reference evidence="2 3" key="1">
    <citation type="submission" date="2023-02" db="EMBL/GenBank/DDBJ databases">
        <title>LHISI_Scaffold_Assembly.</title>
        <authorList>
            <person name="Stuart O.P."/>
            <person name="Cleave R."/>
            <person name="Magrath M.J.L."/>
            <person name="Mikheyev A.S."/>
        </authorList>
    </citation>
    <scope>NUCLEOTIDE SEQUENCE [LARGE SCALE GENOMIC DNA]</scope>
    <source>
        <strain evidence="2">Daus_M_001</strain>
        <tissue evidence="2">Leg muscle</tissue>
    </source>
</reference>
<dbReference type="EMBL" id="JARBHB010000014">
    <property type="protein sequence ID" value="KAJ8869159.1"/>
    <property type="molecule type" value="Genomic_DNA"/>
</dbReference>
<keyword evidence="3" id="KW-1185">Reference proteome</keyword>
<comment type="caution">
    <text evidence="2">The sequence shown here is derived from an EMBL/GenBank/DDBJ whole genome shotgun (WGS) entry which is preliminary data.</text>
</comment>
<organism evidence="2 3">
    <name type="scientific">Dryococelus australis</name>
    <dbReference type="NCBI Taxonomy" id="614101"/>
    <lineage>
        <taxon>Eukaryota</taxon>
        <taxon>Metazoa</taxon>
        <taxon>Ecdysozoa</taxon>
        <taxon>Arthropoda</taxon>
        <taxon>Hexapoda</taxon>
        <taxon>Insecta</taxon>
        <taxon>Pterygota</taxon>
        <taxon>Neoptera</taxon>
        <taxon>Polyneoptera</taxon>
        <taxon>Phasmatodea</taxon>
        <taxon>Verophasmatodea</taxon>
        <taxon>Anareolatae</taxon>
        <taxon>Phasmatidae</taxon>
        <taxon>Eurycanthinae</taxon>
        <taxon>Dryococelus</taxon>
    </lineage>
</organism>
<feature type="region of interest" description="Disordered" evidence="1">
    <location>
        <begin position="586"/>
        <end position="616"/>
    </location>
</feature>
<feature type="region of interest" description="Disordered" evidence="1">
    <location>
        <begin position="1"/>
        <end position="34"/>
    </location>
</feature>
<proteinExistence type="predicted"/>
<gene>
    <name evidence="2" type="ORF">PR048_030727</name>
</gene>
<feature type="region of interest" description="Disordered" evidence="1">
    <location>
        <begin position="317"/>
        <end position="344"/>
    </location>
</feature>
<name>A0ABQ9GDL2_9NEOP</name>
<evidence type="ECO:0000256" key="1">
    <source>
        <dbReference type="SAM" id="MobiDB-lite"/>
    </source>
</evidence>
<evidence type="ECO:0000313" key="2">
    <source>
        <dbReference type="EMBL" id="KAJ8869159.1"/>
    </source>
</evidence>
<protein>
    <submittedName>
        <fullName evidence="2">Uncharacterized protein</fullName>
    </submittedName>
</protein>
<feature type="region of interest" description="Disordered" evidence="1">
    <location>
        <begin position="498"/>
        <end position="518"/>
    </location>
</feature>
<sequence length="616" mass="68069">MKVIEVNMERRRNEGVGGNGRSPRKPADQRHRPTRFQHAKVRELHMTGAHNCEVTTFLSELHMTGAHNCEVTTFLSELHMTGAHNCEVTTFLSELHMTGAHNCEVTTFLSELHMTGAHDCEHDSNLEGVRSRNFACGYRTARCRWSAGFLRGSPVHPAPHSGTAPCSLRFTPVGSQDIGVESRPNLLAHSLTEAACWEKGFLVSRWLPRAAKYIPYSLRCRQVYRLFTVGIGKSREFNGLCARLHNPLYVTPHLTVRNSLFVPLQVGYWCGVVKGVSYKLWSNCKACAEIFPRNSDVPRYRRCAPASRSLACAFSGRASPRVRRRPRQRPRTHARNARRQHDGVVGTATSRKVGRAVRVMCVAAKEAGWLRRASKHSACRTPPRERRRAPWSDDPPGHCNAARDDNFLLKAVHDQAIYGKVSTFENPLNSYRDAKFALLFGIRLNFTVLYALEPASFLHWLLHRNEATPFLTELHFSPDPTSPQCSRVLRAPSRIVSFTRPHTPQTPRPPSSHNLPSLSISFTDVSRCTTHRMITALSQLASPKRQPTSLALPEGGGGGDSCDACQVAAVNPIPGCQASDVAARLGGGGVRGGSRWETPAEQSPSIVPASGAVEGA</sequence>
<dbReference type="Proteomes" id="UP001159363">
    <property type="component" value="Chromosome 13"/>
</dbReference>
<evidence type="ECO:0000313" key="3">
    <source>
        <dbReference type="Proteomes" id="UP001159363"/>
    </source>
</evidence>
<accession>A0ABQ9GDL2</accession>